<feature type="region of interest" description="Disordered" evidence="1">
    <location>
        <begin position="223"/>
        <end position="284"/>
    </location>
</feature>
<dbReference type="RefSeq" id="XP_043173562.1">
    <property type="nucleotide sequence ID" value="XM_043317627.1"/>
</dbReference>
<dbReference type="InterPro" id="IPR057678">
    <property type="entry name" value="DUF7918"/>
</dbReference>
<proteinExistence type="predicted"/>
<reference evidence="3" key="1">
    <citation type="submission" date="2021-05" db="EMBL/GenBank/DDBJ databases">
        <authorList>
            <person name="Stam R."/>
        </authorList>
    </citation>
    <scope>NUCLEOTIDE SEQUENCE</scope>
    <source>
        <strain evidence="3">CS162</strain>
    </source>
</reference>
<sequence>MAVHHDYPGLTVEILVDGKPLEEYKNTDEEEKPNTITRYVECRSGAEFAITTKFRAPFTPMDALLRACLDEMKVNGKFVKKHGMLEGTHCQSKITWREGGSWLASNFVFSDLSIDIEVEDNSSEASEENLETLSSVGTITLVLTQVLSYRTISKPRGKKVTLREVGRVSEESVKGDVRSHTIRLTPNTIIEARKGTRSKLAAEPFVTFQFKYHSNTALKSLDIVPRSPSPSPTPQSELVKKEDTTEPIPEIHPNGVSLAAAPRPKTTGVTPAPPQPKSVSPTFDEHNGLIDEEIIDLIKHYRGHDNGLAGHSRKRLLVLLKHYENKDTERVPIKQEPAPSETGVRIKREPNDGGIVLEKGKKRKTEIIALDE</sequence>
<evidence type="ECO:0000259" key="2">
    <source>
        <dbReference type="Pfam" id="PF25534"/>
    </source>
</evidence>
<organism evidence="3 4">
    <name type="scientific">Alternaria atra</name>
    <dbReference type="NCBI Taxonomy" id="119953"/>
    <lineage>
        <taxon>Eukaryota</taxon>
        <taxon>Fungi</taxon>
        <taxon>Dikarya</taxon>
        <taxon>Ascomycota</taxon>
        <taxon>Pezizomycotina</taxon>
        <taxon>Dothideomycetes</taxon>
        <taxon>Pleosporomycetidae</taxon>
        <taxon>Pleosporales</taxon>
        <taxon>Pleosporineae</taxon>
        <taxon>Pleosporaceae</taxon>
        <taxon>Alternaria</taxon>
        <taxon>Alternaria sect. Ulocladioides</taxon>
    </lineage>
</organism>
<name>A0A8J2N9B7_9PLEO</name>
<keyword evidence="4" id="KW-1185">Reference proteome</keyword>
<evidence type="ECO:0000313" key="3">
    <source>
        <dbReference type="EMBL" id="CAG5182099.1"/>
    </source>
</evidence>
<dbReference type="PANTHER" id="PTHR36223">
    <property type="entry name" value="BETA-LACTAMASE-TYPE TRANSPEPTIDASE FOLD DOMAIN CONTAINING PROTEIN"/>
    <property type="match status" value="1"/>
</dbReference>
<accession>A0A8J2N9B7</accession>
<protein>
    <recommendedName>
        <fullName evidence="2">DUF7918 domain-containing protein</fullName>
    </recommendedName>
</protein>
<dbReference type="PANTHER" id="PTHR36223:SF1">
    <property type="entry name" value="TRANSCRIPTION ELONGATION FACTOR EAF N-TERMINAL DOMAIN-CONTAINING PROTEIN"/>
    <property type="match status" value="1"/>
</dbReference>
<dbReference type="GeneID" id="67022273"/>
<evidence type="ECO:0000256" key="1">
    <source>
        <dbReference type="SAM" id="MobiDB-lite"/>
    </source>
</evidence>
<dbReference type="AlphaFoldDB" id="A0A8J2N9B7"/>
<gene>
    <name evidence="3" type="ORF">ALTATR162_LOCUS9991</name>
</gene>
<dbReference type="Pfam" id="PF25534">
    <property type="entry name" value="DUF7918"/>
    <property type="match status" value="1"/>
</dbReference>
<comment type="caution">
    <text evidence="3">The sequence shown here is derived from an EMBL/GenBank/DDBJ whole genome shotgun (WGS) entry which is preliminary data.</text>
</comment>
<evidence type="ECO:0000313" key="4">
    <source>
        <dbReference type="Proteomes" id="UP000676310"/>
    </source>
</evidence>
<dbReference type="EMBL" id="CAJRGZ010000027">
    <property type="protein sequence ID" value="CAG5182099.1"/>
    <property type="molecule type" value="Genomic_DNA"/>
</dbReference>
<feature type="domain" description="DUF7918" evidence="2">
    <location>
        <begin position="9"/>
        <end position="227"/>
    </location>
</feature>
<dbReference type="OrthoDB" id="3364132at2759"/>
<dbReference type="Proteomes" id="UP000676310">
    <property type="component" value="Unassembled WGS sequence"/>
</dbReference>